<dbReference type="KEGG" id="caci:CLOAM1128"/>
<reference evidence="9 10" key="1">
    <citation type="journal article" date="2008" name="J. Bacteriol.">
        <title>'Candidatus Cloacamonas acidaminovorans': genome sequence reconstruction provides a first glimpse of a new bacterial division.</title>
        <authorList>
            <person name="Pelletier E."/>
            <person name="Kreimeyer A."/>
            <person name="Bocs S."/>
            <person name="Rouy Z."/>
            <person name="Gyapay G."/>
            <person name="Chouari R."/>
            <person name="Riviere D."/>
            <person name="Ganesan A."/>
            <person name="Daegelen P."/>
            <person name="Sghir A."/>
            <person name="Cohen G.N."/>
            <person name="Medigue C."/>
            <person name="Weissenbach J."/>
            <person name="Le Paslier D."/>
        </authorList>
    </citation>
    <scope>NUCLEOTIDE SEQUENCE [LARGE SCALE GENOMIC DNA]</scope>
    <source>
        <strain evidence="10">Evry</strain>
    </source>
</reference>
<dbReference type="InterPro" id="IPR031309">
    <property type="entry name" value="Ribosomal_uL5_C"/>
</dbReference>
<dbReference type="Gene3D" id="3.30.1440.10">
    <property type="match status" value="1"/>
</dbReference>
<comment type="function">
    <text evidence="5">This is 1 of the proteins that bind and probably mediate the attachment of the 5S RNA into the large ribosomal subunit, where it forms part of the central protuberance. In the 70S ribosome it contacts protein S13 of the 30S subunit (bridge B1b), connecting the 2 subunits; this bridge is implicated in subunit movement. Contacts the P site tRNA; the 5S rRNA and some of its associated proteins might help stabilize positioning of ribosome-bound tRNAs.</text>
</comment>
<dbReference type="NCBIfam" id="NF000585">
    <property type="entry name" value="PRK00010.1"/>
    <property type="match status" value="1"/>
</dbReference>
<proteinExistence type="inferred from homology"/>
<keyword evidence="5" id="KW-0820">tRNA-binding</keyword>
<accession>B0VI19</accession>
<dbReference type="GO" id="GO:0000049">
    <property type="term" value="F:tRNA binding"/>
    <property type="evidence" value="ECO:0007669"/>
    <property type="project" value="UniProtKB-UniRule"/>
</dbReference>
<evidence type="ECO:0000256" key="3">
    <source>
        <dbReference type="ARBA" id="ARBA00023274"/>
    </source>
</evidence>
<evidence type="ECO:0000256" key="6">
    <source>
        <dbReference type="RuleBase" id="RU003930"/>
    </source>
</evidence>
<keyword evidence="2 5" id="KW-0689">Ribosomal protein</keyword>
<keyword evidence="5" id="KW-0699">rRNA-binding</keyword>
<sequence length="165" mass="18805">MKKFGYKNPHQVPRLEKIVVSMGVGQATQNKAILDNAVKDMETICGRKPVVTKARKSISNFKLRKGMPIGCKVTLRNEVMYEFYDRLISIAIPRIRDFRGIPADSFDGRGNFSFGLKEQTVFPEIEYDKIDMIRGLNITIVTTAKTDEECRALLQELGMPFQKNE</sequence>
<evidence type="ECO:0000256" key="1">
    <source>
        <dbReference type="ARBA" id="ARBA00008553"/>
    </source>
</evidence>
<dbReference type="Pfam" id="PF00281">
    <property type="entry name" value="Ribosomal_L5"/>
    <property type="match status" value="1"/>
</dbReference>
<evidence type="ECO:0000313" key="10">
    <source>
        <dbReference type="Proteomes" id="UP000002019"/>
    </source>
</evidence>
<dbReference type="eggNOG" id="COG0094">
    <property type="taxonomic scope" value="Bacteria"/>
</dbReference>
<dbReference type="HOGENOM" id="CLU_061015_2_1_0"/>
<evidence type="ECO:0000259" key="7">
    <source>
        <dbReference type="Pfam" id="PF00281"/>
    </source>
</evidence>
<name>B0VI19_CLOAI</name>
<comment type="similarity">
    <text evidence="1 5 6">Belongs to the universal ribosomal protein uL5 family.</text>
</comment>
<dbReference type="InterPro" id="IPR020930">
    <property type="entry name" value="Ribosomal_uL5_bac-type"/>
</dbReference>
<evidence type="ECO:0000259" key="8">
    <source>
        <dbReference type="Pfam" id="PF00673"/>
    </source>
</evidence>
<dbReference type="HAMAP" id="MF_01333_B">
    <property type="entry name" value="Ribosomal_uL5_B"/>
    <property type="match status" value="1"/>
</dbReference>
<dbReference type="EMBL" id="CU466930">
    <property type="protein sequence ID" value="CAO80990.1"/>
    <property type="molecule type" value="Genomic_DNA"/>
</dbReference>
<protein>
    <recommendedName>
        <fullName evidence="4 5">Large ribosomal subunit protein uL5</fullName>
    </recommendedName>
</protein>
<dbReference type="GO" id="GO:0003735">
    <property type="term" value="F:structural constituent of ribosome"/>
    <property type="evidence" value="ECO:0007669"/>
    <property type="project" value="InterPro"/>
</dbReference>
<keyword evidence="5" id="KW-0694">RNA-binding</keyword>
<keyword evidence="10" id="KW-1185">Reference proteome</keyword>
<dbReference type="PANTHER" id="PTHR11994">
    <property type="entry name" value="60S RIBOSOMAL PROTEIN L11-RELATED"/>
    <property type="match status" value="1"/>
</dbReference>
<evidence type="ECO:0000256" key="5">
    <source>
        <dbReference type="HAMAP-Rule" id="MF_01333"/>
    </source>
</evidence>
<evidence type="ECO:0000256" key="4">
    <source>
        <dbReference type="ARBA" id="ARBA00035245"/>
    </source>
</evidence>
<gene>
    <name evidence="5 9" type="primary">rplE</name>
    <name evidence="9" type="ordered locus">CLOAM1128</name>
</gene>
<keyword evidence="3 5" id="KW-0687">Ribonucleoprotein</keyword>
<dbReference type="InterPro" id="IPR022803">
    <property type="entry name" value="Ribosomal_uL5_dom_sf"/>
</dbReference>
<dbReference type="Proteomes" id="UP000002019">
    <property type="component" value="Chromosome"/>
</dbReference>
<dbReference type="InterPro" id="IPR031310">
    <property type="entry name" value="Ribosomal_uL5_N"/>
</dbReference>
<dbReference type="GO" id="GO:0019843">
    <property type="term" value="F:rRNA binding"/>
    <property type="evidence" value="ECO:0007669"/>
    <property type="project" value="UniProtKB-UniRule"/>
</dbReference>
<dbReference type="STRING" id="459349.CLOAM1128"/>
<dbReference type="GO" id="GO:0005840">
    <property type="term" value="C:ribosome"/>
    <property type="evidence" value="ECO:0007669"/>
    <property type="project" value="UniProtKB-KW"/>
</dbReference>
<dbReference type="FunFam" id="3.30.1440.10:FF:000001">
    <property type="entry name" value="50S ribosomal protein L5"/>
    <property type="match status" value="1"/>
</dbReference>
<dbReference type="PIRSF" id="PIRSF002161">
    <property type="entry name" value="Ribosomal_L5"/>
    <property type="match status" value="1"/>
</dbReference>
<feature type="domain" description="Large ribosomal subunit protein uL5 C-terminal" evidence="8">
    <location>
        <begin position="68"/>
        <end position="161"/>
    </location>
</feature>
<organism evidence="9 10">
    <name type="scientific">Cloacimonas acidaminovorans (strain Evry)</name>
    <dbReference type="NCBI Taxonomy" id="459349"/>
    <lineage>
        <taxon>Bacteria</taxon>
        <taxon>Pseudomonadati</taxon>
        <taxon>Candidatus Cloacimonadota</taxon>
        <taxon>Candidatus Cloacimonadia</taxon>
        <taxon>Candidatus Cloacimonadales</taxon>
        <taxon>Candidatus Cloacimonadaceae</taxon>
        <taxon>Candidatus Cloacimonas</taxon>
    </lineage>
</organism>
<dbReference type="SUPFAM" id="SSF55282">
    <property type="entry name" value="RL5-like"/>
    <property type="match status" value="1"/>
</dbReference>
<feature type="domain" description="Large ribosomal subunit protein uL5 N-terminal" evidence="7">
    <location>
        <begin position="8"/>
        <end position="64"/>
    </location>
</feature>
<dbReference type="Pfam" id="PF00673">
    <property type="entry name" value="Ribosomal_L5_C"/>
    <property type="match status" value="1"/>
</dbReference>
<dbReference type="GO" id="GO:1990904">
    <property type="term" value="C:ribonucleoprotein complex"/>
    <property type="evidence" value="ECO:0007669"/>
    <property type="project" value="UniProtKB-KW"/>
</dbReference>
<dbReference type="AlphaFoldDB" id="B0VI19"/>
<dbReference type="GO" id="GO:0006412">
    <property type="term" value="P:translation"/>
    <property type="evidence" value="ECO:0007669"/>
    <property type="project" value="UniProtKB-UniRule"/>
</dbReference>
<comment type="subunit">
    <text evidence="5">Part of the 50S ribosomal subunit; part of the 5S rRNA/L5/L18/L25 subcomplex. Contacts the 5S rRNA and the P site tRNA. Forms a bridge to the 30S subunit in the 70S ribosome.</text>
</comment>
<evidence type="ECO:0000256" key="2">
    <source>
        <dbReference type="ARBA" id="ARBA00022980"/>
    </source>
</evidence>
<evidence type="ECO:0000313" key="9">
    <source>
        <dbReference type="EMBL" id="CAO80990.1"/>
    </source>
</evidence>
<dbReference type="InterPro" id="IPR002132">
    <property type="entry name" value="Ribosomal_uL5"/>
</dbReference>